<dbReference type="PANTHER" id="PTHR35275:SF1">
    <property type="entry name" value="OS07G0585900 PROTEIN"/>
    <property type="match status" value="1"/>
</dbReference>
<evidence type="ECO:0000313" key="4">
    <source>
        <dbReference type="Proteomes" id="UP000594638"/>
    </source>
</evidence>
<accession>A0A8S0S265</accession>
<evidence type="ECO:0000256" key="2">
    <source>
        <dbReference type="SAM" id="Phobius"/>
    </source>
</evidence>
<sequence>MVVSGGCGERWSGGGTCLAVVVCGGDVPMRGPFTCGGFNIQEDDELLRSCDYSPPKISKRSTGFGSRRKDKNPYANRGLEKFYALLADLDEKRQKIYTQMGFEDVSLVRFVYSNSNRVKPIVVKVKEKRSQDHKANARVITKNDSVVSEKSPVETSKGLAVTNEAQQAKDEKSDLRNMKCCSICGRFKLEKFRQPYYYFLVVIMFILMLLAIFGRSFAIMCTSIGWYLIPTINGGSSDSSKPKKKKEYVKKVSEKKIVTSEGLSAPRSVLNGPKDKSPRQHQHG</sequence>
<reference evidence="3 4" key="1">
    <citation type="submission" date="2019-12" db="EMBL/GenBank/DDBJ databases">
        <authorList>
            <person name="Alioto T."/>
            <person name="Alioto T."/>
            <person name="Gomez Garrido J."/>
        </authorList>
    </citation>
    <scope>NUCLEOTIDE SEQUENCE [LARGE SCALE GENOMIC DNA]</scope>
</reference>
<evidence type="ECO:0008006" key="5">
    <source>
        <dbReference type="Google" id="ProtNLM"/>
    </source>
</evidence>
<evidence type="ECO:0000256" key="1">
    <source>
        <dbReference type="SAM" id="MobiDB-lite"/>
    </source>
</evidence>
<gene>
    <name evidence="3" type="ORF">OLEA9_A081930</name>
</gene>
<protein>
    <recommendedName>
        <fullName evidence="5">ZCF37</fullName>
    </recommendedName>
</protein>
<dbReference type="EMBL" id="CACTIH010003808">
    <property type="protein sequence ID" value="CAA2985450.1"/>
    <property type="molecule type" value="Genomic_DNA"/>
</dbReference>
<dbReference type="PANTHER" id="PTHR35275">
    <property type="entry name" value="ZCF37"/>
    <property type="match status" value="1"/>
</dbReference>
<dbReference type="OrthoDB" id="1932497at2759"/>
<dbReference type="Gramene" id="OE9A081930T1">
    <property type="protein sequence ID" value="OE9A081930C1"/>
    <property type="gene ID" value="OE9A081930"/>
</dbReference>
<comment type="caution">
    <text evidence="3">The sequence shown here is derived from an EMBL/GenBank/DDBJ whole genome shotgun (WGS) entry which is preliminary data.</text>
</comment>
<dbReference type="InterPro" id="IPR045880">
    <property type="entry name" value="ZCF37"/>
</dbReference>
<dbReference type="Proteomes" id="UP000594638">
    <property type="component" value="Unassembled WGS sequence"/>
</dbReference>
<proteinExistence type="predicted"/>
<evidence type="ECO:0000313" key="3">
    <source>
        <dbReference type="EMBL" id="CAA2985450.1"/>
    </source>
</evidence>
<organism evidence="3 4">
    <name type="scientific">Olea europaea subsp. europaea</name>
    <dbReference type="NCBI Taxonomy" id="158383"/>
    <lineage>
        <taxon>Eukaryota</taxon>
        <taxon>Viridiplantae</taxon>
        <taxon>Streptophyta</taxon>
        <taxon>Embryophyta</taxon>
        <taxon>Tracheophyta</taxon>
        <taxon>Spermatophyta</taxon>
        <taxon>Magnoliopsida</taxon>
        <taxon>eudicotyledons</taxon>
        <taxon>Gunneridae</taxon>
        <taxon>Pentapetalae</taxon>
        <taxon>asterids</taxon>
        <taxon>lamiids</taxon>
        <taxon>Lamiales</taxon>
        <taxon>Oleaceae</taxon>
        <taxon>Oleeae</taxon>
        <taxon>Olea</taxon>
    </lineage>
</organism>
<dbReference type="AlphaFoldDB" id="A0A8S0S265"/>
<keyword evidence="2" id="KW-0812">Transmembrane</keyword>
<keyword evidence="4" id="KW-1185">Reference proteome</keyword>
<name>A0A8S0S265_OLEEU</name>
<feature type="region of interest" description="Disordered" evidence="1">
    <location>
        <begin position="259"/>
        <end position="284"/>
    </location>
</feature>
<feature type="transmembrane region" description="Helical" evidence="2">
    <location>
        <begin position="196"/>
        <end position="229"/>
    </location>
</feature>
<keyword evidence="2" id="KW-1133">Transmembrane helix</keyword>
<keyword evidence="2" id="KW-0472">Membrane</keyword>